<name>A0ABS6E887_9FIRM</name>
<feature type="transmembrane region" description="Helical" evidence="6">
    <location>
        <begin position="245"/>
        <end position="262"/>
    </location>
</feature>
<dbReference type="InterPro" id="IPR001182">
    <property type="entry name" value="FtsW/RodA"/>
</dbReference>
<dbReference type="PANTHER" id="PTHR30474:SF1">
    <property type="entry name" value="PEPTIDOGLYCAN GLYCOSYLTRANSFERASE MRDB"/>
    <property type="match status" value="1"/>
</dbReference>
<proteinExistence type="predicted"/>
<evidence type="ECO:0000256" key="4">
    <source>
        <dbReference type="ARBA" id="ARBA00022989"/>
    </source>
</evidence>
<keyword evidence="3" id="KW-0133">Cell shape</keyword>
<keyword evidence="5 6" id="KW-0472">Membrane</keyword>
<evidence type="ECO:0000256" key="1">
    <source>
        <dbReference type="ARBA" id="ARBA00004141"/>
    </source>
</evidence>
<evidence type="ECO:0000313" key="8">
    <source>
        <dbReference type="Proteomes" id="UP000749471"/>
    </source>
</evidence>
<feature type="transmembrane region" description="Helical" evidence="6">
    <location>
        <begin position="222"/>
        <end position="238"/>
    </location>
</feature>
<keyword evidence="4 6" id="KW-1133">Transmembrane helix</keyword>
<reference evidence="7 8" key="1">
    <citation type="submission" date="2021-06" db="EMBL/GenBank/DDBJ databases">
        <authorList>
            <person name="Sun Q."/>
            <person name="Li D."/>
        </authorList>
    </citation>
    <scope>NUCLEOTIDE SEQUENCE [LARGE SCALE GENOMIC DNA]</scope>
    <source>
        <strain evidence="7 8">MSJ-40</strain>
    </source>
</reference>
<dbReference type="Pfam" id="PF01098">
    <property type="entry name" value="FTSW_RODA_SPOVE"/>
    <property type="match status" value="1"/>
</dbReference>
<feature type="transmembrane region" description="Helical" evidence="6">
    <location>
        <begin position="121"/>
        <end position="137"/>
    </location>
</feature>
<gene>
    <name evidence="7" type="ORF">KQI42_13545</name>
</gene>
<sequence length="417" mass="47282">MDLMKNKKVNAYIDVVCSQIKFKDVHMNIKEELMDHINNNVIENIDKGISLEESIDMGIKQMGDPYDLGRQLNKVHKPKPEWGILALTFIFISIGIFAIYAINKNGLLDSYGSYNFMKQSIKMSIIGTGIIISLYFFDYRKMKSFSKYLYIATSILLYFNRDRIAIFNITTDLAYLTPFSYALALSGIFSRNRWNKKNIISNLVILFLPIILIIGFQSQAVASSIIMYFIMVSVLIIISSGNLKYILGSIGCGTAIGSFLISKNLYRVNRLTIFLNPLEVGYMNTLIRKLISSAGLYGNNTQIVIPDAHTDLILPYIIYAFGWLAGIFIIALSIIFFIRLIKTTKNIKDNYGKLLMATFSSLFIIQFAYNIFMIFGLVPLIGLSMPFISYGTTLNIVNMIMIGIISSVYRRKNLSIN</sequence>
<organism evidence="7 8">
    <name type="scientific">Tissierella simiarum</name>
    <dbReference type="NCBI Taxonomy" id="2841534"/>
    <lineage>
        <taxon>Bacteria</taxon>
        <taxon>Bacillati</taxon>
        <taxon>Bacillota</taxon>
        <taxon>Tissierellia</taxon>
        <taxon>Tissierellales</taxon>
        <taxon>Tissierellaceae</taxon>
        <taxon>Tissierella</taxon>
    </lineage>
</organism>
<feature type="transmembrane region" description="Helical" evidence="6">
    <location>
        <begin position="199"/>
        <end position="216"/>
    </location>
</feature>
<feature type="transmembrane region" description="Helical" evidence="6">
    <location>
        <begin position="316"/>
        <end position="338"/>
    </location>
</feature>
<evidence type="ECO:0000256" key="5">
    <source>
        <dbReference type="ARBA" id="ARBA00023136"/>
    </source>
</evidence>
<evidence type="ECO:0000313" key="7">
    <source>
        <dbReference type="EMBL" id="MBU5439046.1"/>
    </source>
</evidence>
<evidence type="ECO:0000256" key="2">
    <source>
        <dbReference type="ARBA" id="ARBA00022692"/>
    </source>
</evidence>
<dbReference type="PANTHER" id="PTHR30474">
    <property type="entry name" value="CELL CYCLE PROTEIN"/>
    <property type="match status" value="1"/>
</dbReference>
<keyword evidence="2 6" id="KW-0812">Transmembrane</keyword>
<dbReference type="RefSeq" id="WP_216520676.1">
    <property type="nucleotide sequence ID" value="NZ_JAHLPM010000011.1"/>
</dbReference>
<feature type="transmembrane region" description="Helical" evidence="6">
    <location>
        <begin position="387"/>
        <end position="409"/>
    </location>
</feature>
<evidence type="ECO:0000256" key="6">
    <source>
        <dbReference type="SAM" id="Phobius"/>
    </source>
</evidence>
<feature type="transmembrane region" description="Helical" evidence="6">
    <location>
        <begin position="82"/>
        <end position="101"/>
    </location>
</feature>
<dbReference type="EMBL" id="JAHLPM010000011">
    <property type="protein sequence ID" value="MBU5439046.1"/>
    <property type="molecule type" value="Genomic_DNA"/>
</dbReference>
<dbReference type="Proteomes" id="UP000749471">
    <property type="component" value="Unassembled WGS sequence"/>
</dbReference>
<feature type="transmembrane region" description="Helical" evidence="6">
    <location>
        <begin position="359"/>
        <end position="381"/>
    </location>
</feature>
<evidence type="ECO:0000256" key="3">
    <source>
        <dbReference type="ARBA" id="ARBA00022960"/>
    </source>
</evidence>
<comment type="subcellular location">
    <subcellularLocation>
        <location evidence="1">Membrane</location>
        <topology evidence="1">Multi-pass membrane protein</topology>
    </subcellularLocation>
</comment>
<protein>
    <submittedName>
        <fullName evidence="7">FtsW/RodA/SpoVE family cell cycle protein</fullName>
    </submittedName>
</protein>
<comment type="caution">
    <text evidence="7">The sequence shown here is derived from an EMBL/GenBank/DDBJ whole genome shotgun (WGS) entry which is preliminary data.</text>
</comment>
<keyword evidence="8" id="KW-1185">Reference proteome</keyword>
<accession>A0ABS6E887</accession>